<evidence type="ECO:0000256" key="3">
    <source>
        <dbReference type="ARBA" id="ARBA00022475"/>
    </source>
</evidence>
<keyword evidence="4" id="KW-0997">Cell inner membrane</keyword>
<keyword evidence="6 9" id="KW-1133">Transmembrane helix</keyword>
<dbReference type="PANTHER" id="PTHR35011:SF2">
    <property type="entry name" value="2,3-DIKETO-L-GULONATE TRAP TRANSPORTER SMALL PERMEASE PROTEIN YIAM"/>
    <property type="match status" value="1"/>
</dbReference>
<feature type="transmembrane region" description="Helical" evidence="9">
    <location>
        <begin position="47"/>
        <end position="64"/>
    </location>
</feature>
<comment type="caution">
    <text evidence="11">The sequence shown here is derived from an EMBL/GenBank/DDBJ whole genome shotgun (WGS) entry which is preliminary data.</text>
</comment>
<keyword evidence="12" id="KW-1185">Reference proteome</keyword>
<dbReference type="InterPro" id="IPR055348">
    <property type="entry name" value="DctQ"/>
</dbReference>
<dbReference type="GO" id="GO:0005886">
    <property type="term" value="C:plasma membrane"/>
    <property type="evidence" value="ECO:0007669"/>
    <property type="project" value="UniProtKB-SubCell"/>
</dbReference>
<evidence type="ECO:0000256" key="2">
    <source>
        <dbReference type="ARBA" id="ARBA00022448"/>
    </source>
</evidence>
<comment type="similarity">
    <text evidence="8">Belongs to the TRAP transporter small permease family.</text>
</comment>
<gene>
    <name evidence="11" type="ORF">AFK71_12870</name>
</gene>
<dbReference type="EMBL" id="LGTO01000007">
    <property type="protein sequence ID" value="KNE19389.1"/>
    <property type="molecule type" value="Genomic_DNA"/>
</dbReference>
<evidence type="ECO:0000256" key="5">
    <source>
        <dbReference type="ARBA" id="ARBA00022692"/>
    </source>
</evidence>
<evidence type="ECO:0000256" key="4">
    <source>
        <dbReference type="ARBA" id="ARBA00022519"/>
    </source>
</evidence>
<sequence length="161" mass="18371">MKVIRCLDKHIEEYLLVILSATMVLVIFLQVVMRYVLGSSLSWSEELARYCFIWSVYIGISYGVKRKRHISVDVLLVMLKERGRLILTILTNCLFIIFATIIIYYGADITIRLLSWGQDSPALQIPMGVVYLAAPVGLGLCIIRLMQDILFTAEKLKNKIT</sequence>
<dbReference type="OrthoDB" id="2086825at2"/>
<organism evidence="11 12">
    <name type="scientific">Virgibacillus pantothenticus</name>
    <dbReference type="NCBI Taxonomy" id="1473"/>
    <lineage>
        <taxon>Bacteria</taxon>
        <taxon>Bacillati</taxon>
        <taxon>Bacillota</taxon>
        <taxon>Bacilli</taxon>
        <taxon>Bacillales</taxon>
        <taxon>Bacillaceae</taxon>
        <taxon>Virgibacillus</taxon>
    </lineage>
</organism>
<protein>
    <submittedName>
        <fullName evidence="11">C4-dicarboxylate ABC transporter</fullName>
    </submittedName>
</protein>
<keyword evidence="2" id="KW-0813">Transport</keyword>
<comment type="subcellular location">
    <subcellularLocation>
        <location evidence="1">Cell inner membrane</location>
        <topology evidence="1">Multi-pass membrane protein</topology>
    </subcellularLocation>
</comment>
<feature type="transmembrane region" description="Helical" evidence="9">
    <location>
        <begin position="125"/>
        <end position="146"/>
    </location>
</feature>
<proteinExistence type="inferred from homology"/>
<keyword evidence="7 9" id="KW-0472">Membrane</keyword>
<evidence type="ECO:0000256" key="8">
    <source>
        <dbReference type="ARBA" id="ARBA00038436"/>
    </source>
</evidence>
<dbReference type="PATRIC" id="fig|1473.5.peg.1157"/>
<evidence type="ECO:0000256" key="9">
    <source>
        <dbReference type="SAM" id="Phobius"/>
    </source>
</evidence>
<evidence type="ECO:0000259" key="10">
    <source>
        <dbReference type="Pfam" id="PF04290"/>
    </source>
</evidence>
<dbReference type="Proteomes" id="UP000036780">
    <property type="component" value="Unassembled WGS sequence"/>
</dbReference>
<dbReference type="Pfam" id="PF04290">
    <property type="entry name" value="DctQ"/>
    <property type="match status" value="1"/>
</dbReference>
<name>A0A0L0QLJ0_VIRPA</name>
<dbReference type="GO" id="GO:0022857">
    <property type="term" value="F:transmembrane transporter activity"/>
    <property type="evidence" value="ECO:0007669"/>
    <property type="project" value="TreeGrafter"/>
</dbReference>
<reference evidence="12" key="1">
    <citation type="submission" date="2015-07" db="EMBL/GenBank/DDBJ databases">
        <title>Fjat-10053 dsm26.</title>
        <authorList>
            <person name="Liu B."/>
            <person name="Wang J."/>
            <person name="Zhu Y."/>
            <person name="Liu G."/>
            <person name="Chen Q."/>
            <person name="Chen Z."/>
            <person name="Lan J."/>
            <person name="Che J."/>
            <person name="Ge C."/>
            <person name="Shi H."/>
            <person name="Pan Z."/>
            <person name="Liu X."/>
        </authorList>
    </citation>
    <scope>NUCLEOTIDE SEQUENCE [LARGE SCALE GENOMIC DNA]</scope>
    <source>
        <strain evidence="12">DSM 26</strain>
    </source>
</reference>
<keyword evidence="3" id="KW-1003">Cell membrane</keyword>
<keyword evidence="5 9" id="KW-0812">Transmembrane</keyword>
<dbReference type="AlphaFoldDB" id="A0A0L0QLJ0"/>
<dbReference type="PANTHER" id="PTHR35011">
    <property type="entry name" value="2,3-DIKETO-L-GULONATE TRAP TRANSPORTER SMALL PERMEASE PROTEIN YIAM"/>
    <property type="match status" value="1"/>
</dbReference>
<feature type="domain" description="Tripartite ATP-independent periplasmic transporters DctQ component" evidence="10">
    <location>
        <begin position="23"/>
        <end position="150"/>
    </location>
</feature>
<evidence type="ECO:0000256" key="7">
    <source>
        <dbReference type="ARBA" id="ARBA00023136"/>
    </source>
</evidence>
<feature type="transmembrane region" description="Helical" evidence="9">
    <location>
        <begin position="14"/>
        <end position="35"/>
    </location>
</feature>
<accession>A0A0L0QLJ0</accession>
<evidence type="ECO:0000256" key="1">
    <source>
        <dbReference type="ARBA" id="ARBA00004429"/>
    </source>
</evidence>
<evidence type="ECO:0000313" key="11">
    <source>
        <dbReference type="EMBL" id="KNE19389.1"/>
    </source>
</evidence>
<evidence type="ECO:0000313" key="12">
    <source>
        <dbReference type="Proteomes" id="UP000036780"/>
    </source>
</evidence>
<dbReference type="GO" id="GO:0015740">
    <property type="term" value="P:C4-dicarboxylate transport"/>
    <property type="evidence" value="ECO:0007669"/>
    <property type="project" value="TreeGrafter"/>
</dbReference>
<evidence type="ECO:0000256" key="6">
    <source>
        <dbReference type="ARBA" id="ARBA00022989"/>
    </source>
</evidence>
<dbReference type="InterPro" id="IPR007387">
    <property type="entry name" value="TRAP_DctQ"/>
</dbReference>
<feature type="transmembrane region" description="Helical" evidence="9">
    <location>
        <begin position="85"/>
        <end position="105"/>
    </location>
</feature>